<dbReference type="AlphaFoldDB" id="A0A3S3RXV2"/>
<organism evidence="2 3">
    <name type="scientific">Dinothrombium tinctorium</name>
    <dbReference type="NCBI Taxonomy" id="1965070"/>
    <lineage>
        <taxon>Eukaryota</taxon>
        <taxon>Metazoa</taxon>
        <taxon>Ecdysozoa</taxon>
        <taxon>Arthropoda</taxon>
        <taxon>Chelicerata</taxon>
        <taxon>Arachnida</taxon>
        <taxon>Acari</taxon>
        <taxon>Acariformes</taxon>
        <taxon>Trombidiformes</taxon>
        <taxon>Prostigmata</taxon>
        <taxon>Anystina</taxon>
        <taxon>Parasitengona</taxon>
        <taxon>Trombidioidea</taxon>
        <taxon>Trombidiidae</taxon>
        <taxon>Dinothrombium</taxon>
    </lineage>
</organism>
<dbReference type="InterPro" id="IPR035914">
    <property type="entry name" value="Sperma_CUB_dom_sf"/>
</dbReference>
<dbReference type="SUPFAM" id="SSF48726">
    <property type="entry name" value="Immunoglobulin"/>
    <property type="match status" value="1"/>
</dbReference>
<evidence type="ECO:0000259" key="1">
    <source>
        <dbReference type="PROSITE" id="PS50835"/>
    </source>
</evidence>
<dbReference type="EMBL" id="NCKU01004183">
    <property type="protein sequence ID" value="RWS06330.1"/>
    <property type="molecule type" value="Genomic_DNA"/>
</dbReference>
<keyword evidence="3" id="KW-1185">Reference proteome</keyword>
<dbReference type="Gene3D" id="2.60.120.290">
    <property type="entry name" value="Spermadhesin, CUB domain"/>
    <property type="match status" value="1"/>
</dbReference>
<dbReference type="InterPro" id="IPR007110">
    <property type="entry name" value="Ig-like_dom"/>
</dbReference>
<comment type="caution">
    <text evidence="2">The sequence shown here is derived from an EMBL/GenBank/DDBJ whole genome shotgun (WGS) entry which is preliminary data.</text>
</comment>
<dbReference type="Proteomes" id="UP000285301">
    <property type="component" value="Unassembled WGS sequence"/>
</dbReference>
<proteinExistence type="predicted"/>
<feature type="domain" description="Ig-like" evidence="1">
    <location>
        <begin position="1"/>
        <end position="71"/>
    </location>
</feature>
<dbReference type="InterPro" id="IPR013783">
    <property type="entry name" value="Ig-like_fold"/>
</dbReference>
<accession>A0A3S3RXV2</accession>
<gene>
    <name evidence="2" type="ORF">B4U79_16225</name>
</gene>
<dbReference type="InterPro" id="IPR036179">
    <property type="entry name" value="Ig-like_dom_sf"/>
</dbReference>
<name>A0A3S3RXV2_9ACAR</name>
<dbReference type="SUPFAM" id="SSF49854">
    <property type="entry name" value="Spermadhesin, CUB domain"/>
    <property type="match status" value="1"/>
</dbReference>
<evidence type="ECO:0000313" key="2">
    <source>
        <dbReference type="EMBL" id="RWS06330.1"/>
    </source>
</evidence>
<dbReference type="PROSITE" id="PS50835">
    <property type="entry name" value="IG_LIKE"/>
    <property type="match status" value="1"/>
</dbReference>
<reference evidence="2 3" key="1">
    <citation type="journal article" date="2018" name="Gigascience">
        <title>Genomes of trombidid mites reveal novel predicted allergens and laterally-transferred genes associated with secondary metabolism.</title>
        <authorList>
            <person name="Dong X."/>
            <person name="Chaisiri K."/>
            <person name="Xia D."/>
            <person name="Armstrong S.D."/>
            <person name="Fang Y."/>
            <person name="Donnelly M.J."/>
            <person name="Kadowaki T."/>
            <person name="McGarry J.W."/>
            <person name="Darby A.C."/>
            <person name="Makepeace B.L."/>
        </authorList>
    </citation>
    <scope>NUCLEOTIDE SEQUENCE [LARGE SCALE GENOMIC DNA]</scope>
    <source>
        <strain evidence="2">UoL-WK</strain>
    </source>
</reference>
<dbReference type="Gene3D" id="2.60.40.10">
    <property type="entry name" value="Immunoglobulins"/>
    <property type="match status" value="1"/>
</dbReference>
<sequence>MILKCQITGHPEPYITMMKSGTVIPFQFKYSMIGQKVKRYVYETRVENFNFQLGKGIYECQASNSFGRNISRVEIVAKSPPKPKIIVKMNFIILAIENVSDSENILHANDRKRLLPPIIEFLFSIEEVKITKNGMSAKLIAENKRSILINGALKGIYDQQANGIYFYYKFSQEDLNLKRNSVYNLKANVRNYFGWSGFSDKYTYVSTHVCGNNVSLLRNEVEFFSPKEFNVLVRNYKCNSPVYTNPGHKICIKMKFVDCKRKSILIHDGDNTNANIVERNCTHPESKVCSSSENLYFKFDQPGTGFGFKMNLVAEIKNKKLNKL</sequence>
<protein>
    <recommendedName>
        <fullName evidence="1">Ig-like domain-containing protein</fullName>
    </recommendedName>
</protein>
<evidence type="ECO:0000313" key="3">
    <source>
        <dbReference type="Proteomes" id="UP000285301"/>
    </source>
</evidence>